<dbReference type="Proteomes" id="UP000604046">
    <property type="component" value="Unassembled WGS sequence"/>
</dbReference>
<sequence length="552" mass="64362">MLLHGKKRWFPRRFHFNVPRLPRPLPTASARRATGNIANSQLASSQPRRRYIAYGLGGALALGCLDEGFRRCLEFWVVVFPLWCHYFWVDKVSHRKDGPKGNEQRDAEFCKLHARYSPIIRRATLYMRGFYLKAAQLVSTRDDFLPEIYLEWTRKLQDEVPMTLSSEQAKQVIAKELRLNSVEDVLVDWQDEPIGTASIGQVYKARLKSTGEEVAIKVQVPKAERMFRADISCLKMFTYMAIPWAYENMREIEKLFETEFDYMEEFRNLEAMRTNLLPSWGHKIYIPRPIPELCSRHVLGMELLKGEKFVTAVRKRLKPLAEQRGMTVEEYEEEQMEALRTGKRKAESAAWLHWKMTLWHWWRRLCGNRSDLEPIDVGGIFEMLMSIHGQQVLKDGCFNADPHPGNILMLEDGKTLGLIDFGQVMYVPVEFRIKLAKLMLALSRRSPPDVARCESEIGVKRKYYKEDVQYRICSFWLDRDDEEITQGRNIFDLMVWGEAEDPVLALPEGYYLACRCSVTLRSTALAFGVRVSTAEYWRPYAEDLLRKHGHIV</sequence>
<dbReference type="InterPro" id="IPR051130">
    <property type="entry name" value="Mito_struct-func_regulator"/>
</dbReference>
<keyword evidence="3" id="KW-1185">Reference proteome</keyword>
<accession>A0A812UY21</accession>
<reference evidence="2" key="1">
    <citation type="submission" date="2021-02" db="EMBL/GenBank/DDBJ databases">
        <authorList>
            <person name="Dougan E. K."/>
            <person name="Rhodes N."/>
            <person name="Thang M."/>
            <person name="Chan C."/>
        </authorList>
    </citation>
    <scope>NUCLEOTIDE SEQUENCE</scope>
</reference>
<dbReference type="InterPro" id="IPR000719">
    <property type="entry name" value="Prot_kinase_dom"/>
</dbReference>
<name>A0A812UY21_9DINO</name>
<dbReference type="EMBL" id="CAJNDS010002755">
    <property type="protein sequence ID" value="CAE7585536.1"/>
    <property type="molecule type" value="Genomic_DNA"/>
</dbReference>
<evidence type="ECO:0000313" key="3">
    <source>
        <dbReference type="Proteomes" id="UP000604046"/>
    </source>
</evidence>
<dbReference type="OrthoDB" id="427480at2759"/>
<dbReference type="GO" id="GO:0004672">
    <property type="term" value="F:protein kinase activity"/>
    <property type="evidence" value="ECO:0007669"/>
    <property type="project" value="InterPro"/>
</dbReference>
<dbReference type="SUPFAM" id="SSF56112">
    <property type="entry name" value="Protein kinase-like (PK-like)"/>
    <property type="match status" value="1"/>
</dbReference>
<gene>
    <name evidence="2" type="ORF">SNAT2548_LOCUS33381</name>
</gene>
<evidence type="ECO:0000313" key="2">
    <source>
        <dbReference type="EMBL" id="CAE7585536.1"/>
    </source>
</evidence>
<comment type="caution">
    <text evidence="2">The sequence shown here is derived from an EMBL/GenBank/DDBJ whole genome shotgun (WGS) entry which is preliminary data.</text>
</comment>
<organism evidence="2 3">
    <name type="scientific">Symbiodinium natans</name>
    <dbReference type="NCBI Taxonomy" id="878477"/>
    <lineage>
        <taxon>Eukaryota</taxon>
        <taxon>Sar</taxon>
        <taxon>Alveolata</taxon>
        <taxon>Dinophyceae</taxon>
        <taxon>Suessiales</taxon>
        <taxon>Symbiodiniaceae</taxon>
        <taxon>Symbiodinium</taxon>
    </lineage>
</organism>
<protein>
    <recommendedName>
        <fullName evidence="1">Protein kinase domain-containing protein</fullName>
    </recommendedName>
</protein>
<dbReference type="PROSITE" id="PS50011">
    <property type="entry name" value="PROTEIN_KINASE_DOM"/>
    <property type="match status" value="1"/>
</dbReference>
<dbReference type="GO" id="GO:0005524">
    <property type="term" value="F:ATP binding"/>
    <property type="evidence" value="ECO:0007669"/>
    <property type="project" value="InterPro"/>
</dbReference>
<proteinExistence type="predicted"/>
<dbReference type="InterPro" id="IPR004147">
    <property type="entry name" value="ABC1_dom"/>
</dbReference>
<feature type="domain" description="Protein kinase" evidence="1">
    <location>
        <begin position="188"/>
        <end position="552"/>
    </location>
</feature>
<dbReference type="Pfam" id="PF03109">
    <property type="entry name" value="ABC1"/>
    <property type="match status" value="2"/>
</dbReference>
<dbReference type="CDD" id="cd05121">
    <property type="entry name" value="ABC1_ADCK3-like"/>
    <property type="match status" value="1"/>
</dbReference>
<dbReference type="PANTHER" id="PTHR43173">
    <property type="entry name" value="ABC1 FAMILY PROTEIN"/>
    <property type="match status" value="1"/>
</dbReference>
<evidence type="ECO:0000259" key="1">
    <source>
        <dbReference type="PROSITE" id="PS50011"/>
    </source>
</evidence>
<dbReference type="InterPro" id="IPR011009">
    <property type="entry name" value="Kinase-like_dom_sf"/>
</dbReference>
<dbReference type="AlphaFoldDB" id="A0A812UY21"/>
<dbReference type="PANTHER" id="PTHR43173:SF34">
    <property type="entry name" value="ABC1 ATYPICAL KINASE-LIKE DOMAIN-CONTAINING PROTEIN"/>
    <property type="match status" value="1"/>
</dbReference>
<dbReference type="Gene3D" id="3.30.200.20">
    <property type="entry name" value="Phosphorylase Kinase, domain 1"/>
    <property type="match status" value="1"/>
</dbReference>